<accession>A0ACC1HIK9</accession>
<evidence type="ECO:0000313" key="2">
    <source>
        <dbReference type="Proteomes" id="UP001145114"/>
    </source>
</evidence>
<protein>
    <submittedName>
        <fullName evidence="1">Acetolactate synthase, mitochondrial</fullName>
        <ecNumber evidence="1">2.2.1.6</ecNumber>
    </submittedName>
</protein>
<keyword evidence="2" id="KW-1185">Reference proteome</keyword>
<comment type="caution">
    <text evidence="1">The sequence shown here is derived from an EMBL/GenBank/DDBJ whole genome shotgun (WGS) entry which is preliminary data.</text>
</comment>
<dbReference type="Proteomes" id="UP001145114">
    <property type="component" value="Unassembled WGS sequence"/>
</dbReference>
<sequence>MAEGYARATGKPGIVLVTSGPGATNVVTPLQDALSDGVPMIVFSGQVVTSAIGTDAFQEADVVGITRSCTKWNVMVRDISELPRRINEAFEIATSGRPGPVLVDLPKDVTAGILNRPIPTTVALPQRPVLESIDGSHTSVERQLKLALDRAADLINNAKKPVLYVGQGMISHPDGPKLLKELADKGNIP</sequence>
<dbReference type="EC" id="2.2.1.6" evidence="1"/>
<organism evidence="1 2">
    <name type="scientific">Spiromyces aspiralis</name>
    <dbReference type="NCBI Taxonomy" id="68401"/>
    <lineage>
        <taxon>Eukaryota</taxon>
        <taxon>Fungi</taxon>
        <taxon>Fungi incertae sedis</taxon>
        <taxon>Zoopagomycota</taxon>
        <taxon>Kickxellomycotina</taxon>
        <taxon>Kickxellomycetes</taxon>
        <taxon>Kickxellales</taxon>
        <taxon>Kickxellaceae</taxon>
        <taxon>Spiromyces</taxon>
    </lineage>
</organism>
<feature type="non-terminal residue" evidence="1">
    <location>
        <position position="189"/>
    </location>
</feature>
<reference evidence="1" key="1">
    <citation type="submission" date="2022-06" db="EMBL/GenBank/DDBJ databases">
        <title>Phylogenomic reconstructions and comparative analyses of Kickxellomycotina fungi.</title>
        <authorList>
            <person name="Reynolds N.K."/>
            <person name="Stajich J.E."/>
            <person name="Barry K."/>
            <person name="Grigoriev I.V."/>
            <person name="Crous P."/>
            <person name="Smith M.E."/>
        </authorList>
    </citation>
    <scope>NUCLEOTIDE SEQUENCE</scope>
    <source>
        <strain evidence="1">RSA 2271</strain>
    </source>
</reference>
<name>A0ACC1HIK9_9FUNG</name>
<keyword evidence="1" id="KW-0808">Transferase</keyword>
<gene>
    <name evidence="1" type="primary">ILV2_3</name>
    <name evidence="1" type="ORF">EV182_008181</name>
</gene>
<evidence type="ECO:0000313" key="1">
    <source>
        <dbReference type="EMBL" id="KAJ1676445.1"/>
    </source>
</evidence>
<proteinExistence type="predicted"/>
<dbReference type="EMBL" id="JAMZIH010004097">
    <property type="protein sequence ID" value="KAJ1676445.1"/>
    <property type="molecule type" value="Genomic_DNA"/>
</dbReference>